<organism evidence="2 3">
    <name type="scientific">Pleionea litopenaei</name>
    <dbReference type="NCBI Taxonomy" id="3070815"/>
    <lineage>
        <taxon>Bacteria</taxon>
        <taxon>Pseudomonadati</taxon>
        <taxon>Pseudomonadota</taxon>
        <taxon>Gammaproteobacteria</taxon>
        <taxon>Oceanospirillales</taxon>
        <taxon>Pleioneaceae</taxon>
        <taxon>Pleionea</taxon>
    </lineage>
</organism>
<keyword evidence="1" id="KW-0472">Membrane</keyword>
<dbReference type="Proteomes" id="UP001239782">
    <property type="component" value="Chromosome"/>
</dbReference>
<reference evidence="2 3" key="1">
    <citation type="submission" date="2023-08" db="EMBL/GenBank/DDBJ databases">
        <title>Pleionea litopenaei sp. nov., isolated from stomach of juvenile Litopenaeus vannamei.</title>
        <authorList>
            <person name="Rho A.M."/>
            <person name="Hwang C.Y."/>
        </authorList>
    </citation>
    <scope>NUCLEOTIDE SEQUENCE [LARGE SCALE GENOMIC DNA]</scope>
    <source>
        <strain evidence="2 3">HL-JVS1</strain>
    </source>
</reference>
<keyword evidence="1" id="KW-0812">Transmembrane</keyword>
<dbReference type="EMBL" id="CP133548">
    <property type="protein sequence ID" value="WMS88828.1"/>
    <property type="molecule type" value="Genomic_DNA"/>
</dbReference>
<evidence type="ECO:0000313" key="2">
    <source>
        <dbReference type="EMBL" id="WMS88828.1"/>
    </source>
</evidence>
<protein>
    <submittedName>
        <fullName evidence="2">Uncharacterized protein</fullName>
    </submittedName>
</protein>
<accession>A0AA51RWP3</accession>
<dbReference type="AlphaFoldDB" id="A0AA51RWP3"/>
<gene>
    <name evidence="2" type="ORF">Q9312_07890</name>
</gene>
<evidence type="ECO:0000313" key="3">
    <source>
        <dbReference type="Proteomes" id="UP001239782"/>
    </source>
</evidence>
<keyword evidence="1" id="KW-1133">Transmembrane helix</keyword>
<dbReference type="RefSeq" id="WP_309204048.1">
    <property type="nucleotide sequence ID" value="NZ_CP133548.1"/>
</dbReference>
<feature type="transmembrane region" description="Helical" evidence="1">
    <location>
        <begin position="169"/>
        <end position="188"/>
    </location>
</feature>
<evidence type="ECO:0000256" key="1">
    <source>
        <dbReference type="SAM" id="Phobius"/>
    </source>
</evidence>
<sequence>MHRIIFLALFFLNGCATSALWQKNSDVLYITGFYFNKESNQLFVAADNTGFIFPIDAEFGEALLLTREVEFLPYFLDFKIDVRNRVQGSVRLTLKERNPTDELRAKVQSLGFATKKPNGSLSLTRMIKGERYIIEGDLPLEKLDKWYNVRVERPDSFVEVTKKVVATPLAITVDTVVVVPAILFLAIFSASN</sequence>
<proteinExistence type="predicted"/>
<keyword evidence="3" id="KW-1185">Reference proteome</keyword>
<dbReference type="KEGG" id="plei:Q9312_07890"/>
<name>A0AA51RWP3_9GAMM</name>